<dbReference type="EMBL" id="VOSB01000006">
    <property type="protein sequence ID" value="TXE18785.1"/>
    <property type="molecule type" value="Genomic_DNA"/>
</dbReference>
<dbReference type="STRING" id="1123037.GCA_000425305_02777"/>
<proteinExistence type="predicted"/>
<dbReference type="AlphaFoldDB" id="A0A5C7BGU9"/>
<comment type="caution">
    <text evidence="2">The sequence shown here is derived from an EMBL/GenBank/DDBJ whole genome shotgun (WGS) entry which is preliminary data.</text>
</comment>
<reference evidence="2 3" key="1">
    <citation type="submission" date="2019-08" db="EMBL/GenBank/DDBJ databases">
        <title>Genome of Psychroserpens burtonensis ACAM 167.</title>
        <authorList>
            <person name="Bowman J.P."/>
        </authorList>
    </citation>
    <scope>NUCLEOTIDE SEQUENCE [LARGE SCALE GENOMIC DNA]</scope>
    <source>
        <strain evidence="2 3">ACAM 167</strain>
    </source>
</reference>
<sequence length="255" mass="29877">MIKFFRKIRQRLLTENPPARRAGKFSKYLLYAVGEIALVMIGILLALQVNNQNELRKSNNLYKSYELNIISELKTDLLQLKERDSLIKIRIATIEDYVVYYNKDSLDMTILKTKADSTRTFLGFFSTSTYSIQDLVTTGNLKLFSTQKRNAILKYKNYTDGLAVAEFKSLEAVDKVSLDFKKEIDILYDYDYDYSKKEHSTVKNWEYNIDAPQMRLRNNRLAYYLRLYEKQGRIYKSIAKETKALKAVLENNKKG</sequence>
<dbReference type="Pfam" id="PF19578">
    <property type="entry name" value="DUF6090"/>
    <property type="match status" value="1"/>
</dbReference>
<accession>A0A5C7BGU9</accession>
<dbReference type="RefSeq" id="WP_147231263.1">
    <property type="nucleotide sequence ID" value="NZ_VOSB01000006.1"/>
</dbReference>
<gene>
    <name evidence="2" type="ORF">ES692_04860</name>
</gene>
<keyword evidence="1" id="KW-1133">Transmembrane helix</keyword>
<name>A0A5C7BGU9_9FLAO</name>
<dbReference type="OrthoDB" id="1430261at2"/>
<dbReference type="InterPro" id="IPR045749">
    <property type="entry name" value="DUF6090"/>
</dbReference>
<keyword evidence="1" id="KW-0472">Membrane</keyword>
<organism evidence="2 3">
    <name type="scientific">Psychroserpens burtonensis</name>
    <dbReference type="NCBI Taxonomy" id="49278"/>
    <lineage>
        <taxon>Bacteria</taxon>
        <taxon>Pseudomonadati</taxon>
        <taxon>Bacteroidota</taxon>
        <taxon>Flavobacteriia</taxon>
        <taxon>Flavobacteriales</taxon>
        <taxon>Flavobacteriaceae</taxon>
        <taxon>Psychroserpens</taxon>
    </lineage>
</organism>
<keyword evidence="3" id="KW-1185">Reference proteome</keyword>
<evidence type="ECO:0000313" key="3">
    <source>
        <dbReference type="Proteomes" id="UP000321938"/>
    </source>
</evidence>
<protein>
    <submittedName>
        <fullName evidence="2">Uncharacterized protein</fullName>
    </submittedName>
</protein>
<evidence type="ECO:0000313" key="2">
    <source>
        <dbReference type="EMBL" id="TXE18785.1"/>
    </source>
</evidence>
<feature type="transmembrane region" description="Helical" evidence="1">
    <location>
        <begin position="28"/>
        <end position="47"/>
    </location>
</feature>
<keyword evidence="1" id="KW-0812">Transmembrane</keyword>
<dbReference type="Proteomes" id="UP000321938">
    <property type="component" value="Unassembled WGS sequence"/>
</dbReference>
<evidence type="ECO:0000256" key="1">
    <source>
        <dbReference type="SAM" id="Phobius"/>
    </source>
</evidence>